<accession>A0ABD2YIZ3</accession>
<keyword evidence="2" id="KW-1185">Reference proteome</keyword>
<organism evidence="1 2">
    <name type="scientific">Cinchona calisaya</name>
    <dbReference type="NCBI Taxonomy" id="153742"/>
    <lineage>
        <taxon>Eukaryota</taxon>
        <taxon>Viridiplantae</taxon>
        <taxon>Streptophyta</taxon>
        <taxon>Embryophyta</taxon>
        <taxon>Tracheophyta</taxon>
        <taxon>Spermatophyta</taxon>
        <taxon>Magnoliopsida</taxon>
        <taxon>eudicotyledons</taxon>
        <taxon>Gunneridae</taxon>
        <taxon>Pentapetalae</taxon>
        <taxon>asterids</taxon>
        <taxon>lamiids</taxon>
        <taxon>Gentianales</taxon>
        <taxon>Rubiaceae</taxon>
        <taxon>Cinchonoideae</taxon>
        <taxon>Cinchoneae</taxon>
        <taxon>Cinchona</taxon>
    </lineage>
</organism>
<dbReference type="Proteomes" id="UP001630127">
    <property type="component" value="Unassembled WGS sequence"/>
</dbReference>
<reference evidence="1 2" key="1">
    <citation type="submission" date="2024-11" db="EMBL/GenBank/DDBJ databases">
        <title>A near-complete genome assembly of Cinchona calisaya.</title>
        <authorList>
            <person name="Lian D.C."/>
            <person name="Zhao X.W."/>
            <person name="Wei L."/>
        </authorList>
    </citation>
    <scope>NUCLEOTIDE SEQUENCE [LARGE SCALE GENOMIC DNA]</scope>
    <source>
        <tissue evidence="1">Nenye</tissue>
    </source>
</reference>
<proteinExistence type="predicted"/>
<evidence type="ECO:0000313" key="1">
    <source>
        <dbReference type="EMBL" id="KAL3507336.1"/>
    </source>
</evidence>
<name>A0ABD2YIZ3_9GENT</name>
<protein>
    <submittedName>
        <fullName evidence="1">Uncharacterized protein</fullName>
    </submittedName>
</protein>
<dbReference type="AlphaFoldDB" id="A0ABD2YIZ3"/>
<gene>
    <name evidence="1" type="ORF">ACH5RR_032718</name>
</gene>
<dbReference type="EMBL" id="JBJUIK010000013">
    <property type="protein sequence ID" value="KAL3507336.1"/>
    <property type="molecule type" value="Genomic_DNA"/>
</dbReference>
<sequence length="99" mass="11216">MPMADRPRQASQVLGGLASEPYATYRSKFGTLTQSLLEHLLGAWKDPSQVWNGSEFIWLRNDTTDHKLRHDTTKQGLGNRNVDKACVRVHEHKDWASGV</sequence>
<comment type="caution">
    <text evidence="1">The sequence shown here is derived from an EMBL/GenBank/DDBJ whole genome shotgun (WGS) entry which is preliminary data.</text>
</comment>
<evidence type="ECO:0000313" key="2">
    <source>
        <dbReference type="Proteomes" id="UP001630127"/>
    </source>
</evidence>